<dbReference type="InterPro" id="IPR025218">
    <property type="entry name" value="DUF4426"/>
</dbReference>
<evidence type="ECO:0000259" key="2">
    <source>
        <dbReference type="Pfam" id="PF14467"/>
    </source>
</evidence>
<feature type="chain" id="PRO_5045981888" evidence="1">
    <location>
        <begin position="29"/>
        <end position="153"/>
    </location>
</feature>
<feature type="signal peptide" evidence="1">
    <location>
        <begin position="1"/>
        <end position="28"/>
    </location>
</feature>
<dbReference type="Gene3D" id="2.60.40.3340">
    <property type="entry name" value="Domain of unknown function DUF4426"/>
    <property type="match status" value="1"/>
</dbReference>
<sequence length="153" mass="17627">MKQYQHTPSLFRTLMGLMMTALATLAWAEQKQTFGDYEVHYSAFNSSFLQPDVAKSYDIQRSKYRGLVNITVLKKQPDGSQKPVRAVIQGKIRNLIEQVNRLDFRPVIEQNAIYHIAEFKIASQDTLTFNLEIQPDPNQPGFTLTFRQAVYPD</sequence>
<gene>
    <name evidence="3" type="ORF">GCM10022277_23830</name>
</gene>
<keyword evidence="1" id="KW-0732">Signal</keyword>
<name>A0ABP7MQY0_9GAMM</name>
<reference evidence="4" key="1">
    <citation type="journal article" date="2019" name="Int. J. Syst. Evol. Microbiol.">
        <title>The Global Catalogue of Microorganisms (GCM) 10K type strain sequencing project: providing services to taxonomists for standard genome sequencing and annotation.</title>
        <authorList>
            <consortium name="The Broad Institute Genomics Platform"/>
            <consortium name="The Broad Institute Genome Sequencing Center for Infectious Disease"/>
            <person name="Wu L."/>
            <person name="Ma J."/>
        </authorList>
    </citation>
    <scope>NUCLEOTIDE SEQUENCE [LARGE SCALE GENOMIC DNA]</scope>
    <source>
        <strain evidence="4">JCM 17551</strain>
    </source>
</reference>
<evidence type="ECO:0000256" key="1">
    <source>
        <dbReference type="SAM" id="SignalP"/>
    </source>
</evidence>
<evidence type="ECO:0000313" key="4">
    <source>
        <dbReference type="Proteomes" id="UP001501565"/>
    </source>
</evidence>
<keyword evidence="4" id="KW-1185">Reference proteome</keyword>
<accession>A0ABP7MQY0</accession>
<dbReference type="EMBL" id="BAABBN010000007">
    <property type="protein sequence ID" value="GAA3926904.1"/>
    <property type="molecule type" value="Genomic_DNA"/>
</dbReference>
<evidence type="ECO:0000313" key="3">
    <source>
        <dbReference type="EMBL" id="GAA3926904.1"/>
    </source>
</evidence>
<protein>
    <submittedName>
        <fullName evidence="3">DUF4426 domain-containing protein</fullName>
    </submittedName>
</protein>
<organism evidence="3 4">
    <name type="scientific">Litoribacillus peritrichatus</name>
    <dbReference type="NCBI Taxonomy" id="718191"/>
    <lineage>
        <taxon>Bacteria</taxon>
        <taxon>Pseudomonadati</taxon>
        <taxon>Pseudomonadota</taxon>
        <taxon>Gammaproteobacteria</taxon>
        <taxon>Oceanospirillales</taxon>
        <taxon>Oceanospirillaceae</taxon>
        <taxon>Litoribacillus</taxon>
    </lineage>
</organism>
<dbReference type="Pfam" id="PF14467">
    <property type="entry name" value="DUF4426"/>
    <property type="match status" value="1"/>
</dbReference>
<comment type="caution">
    <text evidence="3">The sequence shown here is derived from an EMBL/GenBank/DDBJ whole genome shotgun (WGS) entry which is preliminary data.</text>
</comment>
<feature type="domain" description="DUF4426" evidence="2">
    <location>
        <begin position="31"/>
        <end position="153"/>
    </location>
</feature>
<proteinExistence type="predicted"/>
<dbReference type="RefSeq" id="WP_344798757.1">
    <property type="nucleotide sequence ID" value="NZ_BAABBN010000007.1"/>
</dbReference>
<dbReference type="Proteomes" id="UP001501565">
    <property type="component" value="Unassembled WGS sequence"/>
</dbReference>